<dbReference type="InterPro" id="IPR011006">
    <property type="entry name" value="CheY-like_superfamily"/>
</dbReference>
<comment type="caution">
    <text evidence="10">The sequence shown here is derived from an EMBL/GenBank/DDBJ whole genome shotgun (WGS) entry which is preliminary data.</text>
</comment>
<dbReference type="Pfam" id="PF01590">
    <property type="entry name" value="GAF"/>
    <property type="match status" value="1"/>
</dbReference>
<dbReference type="EC" id="2.7.13.3" evidence="2"/>
<evidence type="ECO:0000313" key="11">
    <source>
        <dbReference type="Proteomes" id="UP000264589"/>
    </source>
</evidence>
<evidence type="ECO:0000256" key="2">
    <source>
        <dbReference type="ARBA" id="ARBA00012438"/>
    </source>
</evidence>
<dbReference type="Pfam" id="PF07536">
    <property type="entry name" value="HWE_HK"/>
    <property type="match status" value="1"/>
</dbReference>
<keyword evidence="4" id="KW-0808">Transferase</keyword>
<dbReference type="RefSeq" id="WP_116391700.1">
    <property type="nucleotide sequence ID" value="NZ_QUQO01000001.1"/>
</dbReference>
<dbReference type="PANTHER" id="PTHR41523:SF8">
    <property type="entry name" value="ETHYLENE RESPONSE SENSOR PROTEIN"/>
    <property type="match status" value="1"/>
</dbReference>
<keyword evidence="5" id="KW-0547">Nucleotide-binding</keyword>
<dbReference type="SUPFAM" id="SSF55874">
    <property type="entry name" value="ATPase domain of HSP90 chaperone/DNA topoisomerase II/histidine kinase"/>
    <property type="match status" value="1"/>
</dbReference>
<keyword evidence="11" id="KW-1185">Reference proteome</keyword>
<reference evidence="10 11" key="1">
    <citation type="submission" date="2018-08" db="EMBL/GenBank/DDBJ databases">
        <title>Parvularcula sp. SM1705, isolated from surface water of the South Sea China.</title>
        <authorList>
            <person name="Sun L."/>
        </authorList>
    </citation>
    <scope>NUCLEOTIDE SEQUENCE [LARGE SCALE GENOMIC DNA]</scope>
    <source>
        <strain evidence="10 11">SM1705</strain>
    </source>
</reference>
<dbReference type="Gene3D" id="3.40.50.2300">
    <property type="match status" value="1"/>
</dbReference>
<gene>
    <name evidence="10" type="ORF">DX908_07060</name>
</gene>
<evidence type="ECO:0000256" key="3">
    <source>
        <dbReference type="ARBA" id="ARBA00022553"/>
    </source>
</evidence>
<dbReference type="InterPro" id="IPR011102">
    <property type="entry name" value="Sig_transdc_His_kinase_HWE"/>
</dbReference>
<dbReference type="SUPFAM" id="SSF55781">
    <property type="entry name" value="GAF domain-like"/>
    <property type="match status" value="1"/>
</dbReference>
<dbReference type="GO" id="GO:0004673">
    <property type="term" value="F:protein histidine kinase activity"/>
    <property type="evidence" value="ECO:0007669"/>
    <property type="project" value="UniProtKB-EC"/>
</dbReference>
<dbReference type="AlphaFoldDB" id="A0A371RHY7"/>
<dbReference type="InterPro" id="IPR035965">
    <property type="entry name" value="PAS-like_dom_sf"/>
</dbReference>
<feature type="domain" description="Response regulatory" evidence="9">
    <location>
        <begin position="543"/>
        <end position="654"/>
    </location>
</feature>
<keyword evidence="3 8" id="KW-0597">Phosphoprotein</keyword>
<dbReference type="OrthoDB" id="489241at2"/>
<evidence type="ECO:0000259" key="9">
    <source>
        <dbReference type="PROSITE" id="PS50110"/>
    </source>
</evidence>
<dbReference type="GO" id="GO:0005524">
    <property type="term" value="F:ATP binding"/>
    <property type="evidence" value="ECO:0007669"/>
    <property type="project" value="UniProtKB-KW"/>
</dbReference>
<dbReference type="InterPro" id="IPR036890">
    <property type="entry name" value="HATPase_C_sf"/>
</dbReference>
<evidence type="ECO:0000256" key="6">
    <source>
        <dbReference type="ARBA" id="ARBA00022777"/>
    </source>
</evidence>
<dbReference type="InterPro" id="IPR003018">
    <property type="entry name" value="GAF"/>
</dbReference>
<organism evidence="10 11">
    <name type="scientific">Parvularcula marina</name>
    <dbReference type="NCBI Taxonomy" id="2292771"/>
    <lineage>
        <taxon>Bacteria</taxon>
        <taxon>Pseudomonadati</taxon>
        <taxon>Pseudomonadota</taxon>
        <taxon>Alphaproteobacteria</taxon>
        <taxon>Parvularculales</taxon>
        <taxon>Parvularculaceae</taxon>
        <taxon>Parvularcula</taxon>
    </lineage>
</organism>
<evidence type="ECO:0000256" key="4">
    <source>
        <dbReference type="ARBA" id="ARBA00022679"/>
    </source>
</evidence>
<dbReference type="SMART" id="SM00448">
    <property type="entry name" value="REC"/>
    <property type="match status" value="1"/>
</dbReference>
<protein>
    <recommendedName>
        <fullName evidence="2">histidine kinase</fullName>
        <ecNumber evidence="2">2.7.13.3</ecNumber>
    </recommendedName>
</protein>
<dbReference type="EMBL" id="QUQO01000001">
    <property type="protein sequence ID" value="RFB05069.1"/>
    <property type="molecule type" value="Genomic_DNA"/>
</dbReference>
<keyword evidence="7" id="KW-0067">ATP-binding</keyword>
<keyword evidence="6" id="KW-0418">Kinase</keyword>
<dbReference type="SUPFAM" id="SSF55785">
    <property type="entry name" value="PYP-like sensor domain (PAS domain)"/>
    <property type="match status" value="1"/>
</dbReference>
<dbReference type="Gene3D" id="3.30.450.40">
    <property type="match status" value="1"/>
</dbReference>
<dbReference type="GO" id="GO:0000160">
    <property type="term" value="P:phosphorelay signal transduction system"/>
    <property type="evidence" value="ECO:0007669"/>
    <property type="project" value="InterPro"/>
</dbReference>
<dbReference type="PANTHER" id="PTHR41523">
    <property type="entry name" value="TWO-COMPONENT SYSTEM SENSOR PROTEIN"/>
    <property type="match status" value="1"/>
</dbReference>
<dbReference type="PROSITE" id="PS50110">
    <property type="entry name" value="RESPONSE_REGULATORY"/>
    <property type="match status" value="1"/>
</dbReference>
<dbReference type="InterPro" id="IPR001789">
    <property type="entry name" value="Sig_transdc_resp-reg_receiver"/>
</dbReference>
<dbReference type="Pfam" id="PF00072">
    <property type="entry name" value="Response_reg"/>
    <property type="match status" value="1"/>
</dbReference>
<dbReference type="Proteomes" id="UP000264589">
    <property type="component" value="Unassembled WGS sequence"/>
</dbReference>
<evidence type="ECO:0000256" key="1">
    <source>
        <dbReference type="ARBA" id="ARBA00000085"/>
    </source>
</evidence>
<evidence type="ECO:0000256" key="8">
    <source>
        <dbReference type="PROSITE-ProRule" id="PRU00169"/>
    </source>
</evidence>
<name>A0A371RHY7_9PROT</name>
<dbReference type="Gene3D" id="3.30.565.10">
    <property type="entry name" value="Histidine kinase-like ATPase, C-terminal domain"/>
    <property type="match status" value="1"/>
</dbReference>
<dbReference type="SMART" id="SM00911">
    <property type="entry name" value="HWE_HK"/>
    <property type="match status" value="1"/>
</dbReference>
<evidence type="ECO:0000313" key="10">
    <source>
        <dbReference type="EMBL" id="RFB05069.1"/>
    </source>
</evidence>
<evidence type="ECO:0000256" key="5">
    <source>
        <dbReference type="ARBA" id="ARBA00022741"/>
    </source>
</evidence>
<evidence type="ECO:0000256" key="7">
    <source>
        <dbReference type="ARBA" id="ARBA00022840"/>
    </source>
</evidence>
<accession>A0A371RHY7</accession>
<dbReference type="InterPro" id="IPR029016">
    <property type="entry name" value="GAF-like_dom_sf"/>
</dbReference>
<feature type="modified residue" description="4-aspartylphosphate" evidence="8">
    <location>
        <position position="593"/>
    </location>
</feature>
<dbReference type="SUPFAM" id="SSF52172">
    <property type="entry name" value="CheY-like"/>
    <property type="match status" value="1"/>
</dbReference>
<sequence>MLRRQAANHGKLSFLSGDGEMARRIREMDWKNHPLGVPENWPASLRSALGIALNSAYPTAIYWGNELRLLYNDAWAPIPGPRHPASLGAPAKDVWPDIWDVIEPQFHKVIETGSGVSMADQFLPMTRYGVPEETYWTYNLTPIRNDDGLIVGIFNSGHETTTNILIQRKDKAILKLNDALRNCTDLELTYRTALDLIGTTVGIDRAAIINLDSGEETASITQEWCTEGQDRLNVEQNLSDWGDWIASEMRNGHIVKLDDIHHHNDKKIHFEFLDQNGIAALLAIPKRTNGVLTSVILLSKQAPRDWNEIDISTAEELLERTEHWIERIRNTEREHIMMREIDHRARNALAVAQSVARLTRASTIEDYKQKIESRFAALGRAHKLLATEHWQRVSLKTLIEQELDIFAAENSKIAALEGPNIQLRPEFAQTTELVIHELATNASKHGALSDPSGELKISWAISEDRLNFEWVETWKTKKQSDAKGNGFGSILLDRIVSNQLQGEINQTVHETGFTCRIEFPLNPQAERRDQETRQAPAAPDTIRILIAEDEAIVAMDIESMMTSMNYDIFGCFGTFEETMKAIETGTPDLALLDANLHGESSIPIAENLIARGVPVIFATGYSELTGKLAEYSDLTILTKPVDEGKLARAIEAKLSAIRQ</sequence>
<comment type="catalytic activity">
    <reaction evidence="1">
        <text>ATP + protein L-histidine = ADP + protein N-phospho-L-histidine.</text>
        <dbReference type="EC" id="2.7.13.3"/>
    </reaction>
</comment>
<proteinExistence type="predicted"/>
<dbReference type="Gene3D" id="3.30.450.20">
    <property type="entry name" value="PAS domain"/>
    <property type="match status" value="1"/>
</dbReference>
<dbReference type="InParanoid" id="A0A371RHY7"/>